<gene>
    <name evidence="2" type="ORF">P7K49_029743</name>
</gene>
<sequence>MRSFRPRQGGGSGRARGRGRSGKQTRRRKKPDPGSLACLCSLFPEVLSLVADAMASRLLRGAGALAAQALRVRGPNGAVAVRSMASAGTRLPRLARDQSIALPEWSQGGRAGRAVQLLEVPVTAYGPECLRLCRHLPVIPGRCSCRPPPSPN</sequence>
<organism evidence="2 3">
    <name type="scientific">Saguinus oedipus</name>
    <name type="common">Cotton-top tamarin</name>
    <name type="synonym">Oedipomidas oedipus</name>
    <dbReference type="NCBI Taxonomy" id="9490"/>
    <lineage>
        <taxon>Eukaryota</taxon>
        <taxon>Metazoa</taxon>
        <taxon>Chordata</taxon>
        <taxon>Craniata</taxon>
        <taxon>Vertebrata</taxon>
        <taxon>Euteleostomi</taxon>
        <taxon>Mammalia</taxon>
        <taxon>Eutheria</taxon>
        <taxon>Euarchontoglires</taxon>
        <taxon>Primates</taxon>
        <taxon>Haplorrhini</taxon>
        <taxon>Platyrrhini</taxon>
        <taxon>Cebidae</taxon>
        <taxon>Callitrichinae</taxon>
        <taxon>Saguinus</taxon>
    </lineage>
</organism>
<feature type="compositionally biased region" description="Basic residues" evidence="1">
    <location>
        <begin position="15"/>
        <end position="30"/>
    </location>
</feature>
<name>A0ABQ9U821_SAGOE</name>
<evidence type="ECO:0000256" key="1">
    <source>
        <dbReference type="SAM" id="MobiDB-lite"/>
    </source>
</evidence>
<protein>
    <recommendedName>
        <fullName evidence="4">Histone H2A</fullName>
    </recommendedName>
</protein>
<evidence type="ECO:0008006" key="4">
    <source>
        <dbReference type="Google" id="ProtNLM"/>
    </source>
</evidence>
<feature type="region of interest" description="Disordered" evidence="1">
    <location>
        <begin position="1"/>
        <end position="33"/>
    </location>
</feature>
<dbReference type="EMBL" id="JASSZA010000015">
    <property type="protein sequence ID" value="KAK2093214.1"/>
    <property type="molecule type" value="Genomic_DNA"/>
</dbReference>
<evidence type="ECO:0000313" key="2">
    <source>
        <dbReference type="EMBL" id="KAK2093214.1"/>
    </source>
</evidence>
<proteinExistence type="predicted"/>
<dbReference type="Proteomes" id="UP001266305">
    <property type="component" value="Unassembled WGS sequence"/>
</dbReference>
<keyword evidence="3" id="KW-1185">Reference proteome</keyword>
<comment type="caution">
    <text evidence="2">The sequence shown here is derived from an EMBL/GenBank/DDBJ whole genome shotgun (WGS) entry which is preliminary data.</text>
</comment>
<evidence type="ECO:0000313" key="3">
    <source>
        <dbReference type="Proteomes" id="UP001266305"/>
    </source>
</evidence>
<reference evidence="2 3" key="1">
    <citation type="submission" date="2023-05" db="EMBL/GenBank/DDBJ databases">
        <title>B98-5 Cell Line De Novo Hybrid Assembly: An Optical Mapping Approach.</title>
        <authorList>
            <person name="Kananen K."/>
            <person name="Auerbach J.A."/>
            <person name="Kautto E."/>
            <person name="Blachly J.S."/>
        </authorList>
    </citation>
    <scope>NUCLEOTIDE SEQUENCE [LARGE SCALE GENOMIC DNA]</scope>
    <source>
        <strain evidence="2">B95-8</strain>
        <tissue evidence="2">Cell line</tissue>
    </source>
</reference>
<accession>A0ABQ9U821</accession>